<reference evidence="1" key="1">
    <citation type="submission" date="2019-08" db="EMBL/GenBank/DDBJ databases">
        <authorList>
            <person name="Kucharzyk K."/>
            <person name="Murdoch R.W."/>
            <person name="Higgins S."/>
            <person name="Loffler F."/>
        </authorList>
    </citation>
    <scope>NUCLEOTIDE SEQUENCE</scope>
</reference>
<dbReference type="AlphaFoldDB" id="A0A644V0T7"/>
<dbReference type="EMBL" id="VSSQ01000191">
    <property type="protein sequence ID" value="MPL84513.1"/>
    <property type="molecule type" value="Genomic_DNA"/>
</dbReference>
<evidence type="ECO:0000313" key="1">
    <source>
        <dbReference type="EMBL" id="MPL84513.1"/>
    </source>
</evidence>
<protein>
    <submittedName>
        <fullName evidence="1">Uncharacterized protein</fullName>
    </submittedName>
</protein>
<accession>A0A644V0T7</accession>
<proteinExistence type="predicted"/>
<organism evidence="1">
    <name type="scientific">bioreactor metagenome</name>
    <dbReference type="NCBI Taxonomy" id="1076179"/>
    <lineage>
        <taxon>unclassified sequences</taxon>
        <taxon>metagenomes</taxon>
        <taxon>ecological metagenomes</taxon>
    </lineage>
</organism>
<comment type="caution">
    <text evidence="1">The sequence shown here is derived from an EMBL/GenBank/DDBJ whole genome shotgun (WGS) entry which is preliminary data.</text>
</comment>
<sequence>MQIKNKIKNIFSPKKHCPICKKNSLEFKPYGNPPRKNALCPHCNSAERHRMVYYFLKKSDIFNKKIKLLHFAPENIFYEIFSNCKNIDYYPVDISKSRKIKEKGRYTEYSL</sequence>
<gene>
    <name evidence="1" type="ORF">SDC9_30478</name>
</gene>
<name>A0A644V0T7_9ZZZZ</name>